<keyword evidence="2" id="KW-1185">Reference proteome</keyword>
<protein>
    <submittedName>
        <fullName evidence="1">Transcriptional regulator</fullName>
    </submittedName>
</protein>
<accession>A0ABW5Y6Z0</accession>
<name>A0ABW5Y6Z0_9SPHI</name>
<comment type="caution">
    <text evidence="1">The sequence shown here is derived from an EMBL/GenBank/DDBJ whole genome shotgun (WGS) entry which is preliminary data.</text>
</comment>
<dbReference type="RefSeq" id="WP_377181430.1">
    <property type="nucleotide sequence ID" value="NZ_JBHUPD010000001.1"/>
</dbReference>
<proteinExistence type="predicted"/>
<evidence type="ECO:0000313" key="2">
    <source>
        <dbReference type="Proteomes" id="UP001597557"/>
    </source>
</evidence>
<evidence type="ECO:0000313" key="1">
    <source>
        <dbReference type="EMBL" id="MFD2871092.1"/>
    </source>
</evidence>
<gene>
    <name evidence="1" type="ORF">ACFS5N_01355</name>
</gene>
<sequence>METIKFDQDIRVMYVEATSFPDGALAAHQKLHSYFPFTTVRRYFGLSRPESGIIRYKAAAEIMESGEAEKYGLQTIVLKKGDYHALTLRDYMKDIPSIQRTFSQLIALPDIDPEGYCVEQYIGQNDMLCMVRIAD</sequence>
<organism evidence="1 2">
    <name type="scientific">Mucilaginibacter ximonensis</name>
    <dbReference type="NCBI Taxonomy" id="538021"/>
    <lineage>
        <taxon>Bacteria</taxon>
        <taxon>Pseudomonadati</taxon>
        <taxon>Bacteroidota</taxon>
        <taxon>Sphingobacteriia</taxon>
        <taxon>Sphingobacteriales</taxon>
        <taxon>Sphingobacteriaceae</taxon>
        <taxon>Mucilaginibacter</taxon>
    </lineage>
</organism>
<reference evidence="2" key="1">
    <citation type="journal article" date="2019" name="Int. J. Syst. Evol. Microbiol.">
        <title>The Global Catalogue of Microorganisms (GCM) 10K type strain sequencing project: providing services to taxonomists for standard genome sequencing and annotation.</title>
        <authorList>
            <consortium name="The Broad Institute Genomics Platform"/>
            <consortium name="The Broad Institute Genome Sequencing Center for Infectious Disease"/>
            <person name="Wu L."/>
            <person name="Ma J."/>
        </authorList>
    </citation>
    <scope>NUCLEOTIDE SEQUENCE [LARGE SCALE GENOMIC DNA]</scope>
    <source>
        <strain evidence="2">KCTC 22437</strain>
    </source>
</reference>
<dbReference type="Proteomes" id="UP001597557">
    <property type="component" value="Unassembled WGS sequence"/>
</dbReference>
<dbReference type="EMBL" id="JBHUPD010000001">
    <property type="protein sequence ID" value="MFD2871092.1"/>
    <property type="molecule type" value="Genomic_DNA"/>
</dbReference>